<evidence type="ECO:0000259" key="4">
    <source>
        <dbReference type="PROSITE" id="PS51071"/>
    </source>
</evidence>
<evidence type="ECO:0000256" key="1">
    <source>
        <dbReference type="ARBA" id="ARBA00023015"/>
    </source>
</evidence>
<organism evidence="6 7">
    <name type="scientific">Bacillus infantis</name>
    <dbReference type="NCBI Taxonomy" id="324767"/>
    <lineage>
        <taxon>Bacteria</taxon>
        <taxon>Bacillati</taxon>
        <taxon>Bacillota</taxon>
        <taxon>Bacilli</taxon>
        <taxon>Bacillales</taxon>
        <taxon>Bacillaceae</taxon>
        <taxon>Bacillus</taxon>
    </lineage>
</organism>
<comment type="caution">
    <text evidence="6">The sequence shown here is derived from an EMBL/GenBank/DDBJ whole genome shotgun (WGS) entry which is preliminary data.</text>
</comment>
<dbReference type="GO" id="GO:0003700">
    <property type="term" value="F:DNA-binding transcription factor activity"/>
    <property type="evidence" value="ECO:0007669"/>
    <property type="project" value="InterPro"/>
</dbReference>
<dbReference type="Pfam" id="PF01380">
    <property type="entry name" value="SIS"/>
    <property type="match status" value="1"/>
</dbReference>
<dbReference type="PROSITE" id="PS51464">
    <property type="entry name" value="SIS"/>
    <property type="match status" value="1"/>
</dbReference>
<dbReference type="GO" id="GO:0097367">
    <property type="term" value="F:carbohydrate derivative binding"/>
    <property type="evidence" value="ECO:0007669"/>
    <property type="project" value="InterPro"/>
</dbReference>
<evidence type="ECO:0000313" key="7">
    <source>
        <dbReference type="Proteomes" id="UP000323732"/>
    </source>
</evidence>
<feature type="domain" description="HTH rpiR-type" evidence="4">
    <location>
        <begin position="4"/>
        <end position="80"/>
    </location>
</feature>
<dbReference type="InterPro" id="IPR009057">
    <property type="entry name" value="Homeodomain-like_sf"/>
</dbReference>
<dbReference type="CDD" id="cd05013">
    <property type="entry name" value="SIS_RpiR"/>
    <property type="match status" value="1"/>
</dbReference>
<dbReference type="GO" id="GO:0003677">
    <property type="term" value="F:DNA binding"/>
    <property type="evidence" value="ECO:0007669"/>
    <property type="project" value="UniProtKB-KW"/>
</dbReference>
<dbReference type="InterPro" id="IPR047640">
    <property type="entry name" value="RpiR-like"/>
</dbReference>
<evidence type="ECO:0000259" key="5">
    <source>
        <dbReference type="PROSITE" id="PS51464"/>
    </source>
</evidence>
<dbReference type="PROSITE" id="PS51071">
    <property type="entry name" value="HTH_RPIR"/>
    <property type="match status" value="1"/>
</dbReference>
<dbReference type="GO" id="GO:1901135">
    <property type="term" value="P:carbohydrate derivative metabolic process"/>
    <property type="evidence" value="ECO:0007669"/>
    <property type="project" value="InterPro"/>
</dbReference>
<dbReference type="Gene3D" id="3.40.50.10490">
    <property type="entry name" value="Glucose-6-phosphate isomerase like protein, domain 1"/>
    <property type="match status" value="1"/>
</dbReference>
<evidence type="ECO:0000256" key="2">
    <source>
        <dbReference type="ARBA" id="ARBA00023125"/>
    </source>
</evidence>
<dbReference type="Pfam" id="PF01418">
    <property type="entry name" value="HTH_6"/>
    <property type="match status" value="1"/>
</dbReference>
<dbReference type="InterPro" id="IPR046348">
    <property type="entry name" value="SIS_dom_sf"/>
</dbReference>
<sequence length="266" mass="30367">MEKSEKIFFDYASDRDLSQSEMDILSFLIKRKFEDKPLSIRNAADELYVSTTSIMRLCKKLGFSGYSEFIFNLGLKIKNAHDSDHGSVVEIHSPLEESRQEFVRNFNSSFEALDEKSIQAFLAEIEKSSKIYFYGAGFSTLFSNYLSKKLELFGYYVSNASTSDSRAIFFNNIQKYDVMIVFSRSGETGKVIEKMKIAKDKGIRTVLFTGNSRSTTANLADIVFSVLDPTIESQQEFQVTSYESNMFMMIDIILILAIKKGIVKEY</sequence>
<keyword evidence="1" id="KW-0805">Transcription regulation</keyword>
<dbReference type="PANTHER" id="PTHR30514">
    <property type="entry name" value="GLUCOKINASE"/>
    <property type="match status" value="1"/>
</dbReference>
<accession>A0A5D4SP70</accession>
<dbReference type="EMBL" id="VTES01000003">
    <property type="protein sequence ID" value="TYS64144.1"/>
    <property type="molecule type" value="Genomic_DNA"/>
</dbReference>
<keyword evidence="2" id="KW-0238">DNA-binding</keyword>
<proteinExistence type="predicted"/>
<dbReference type="AlphaFoldDB" id="A0A5D4SP70"/>
<dbReference type="SUPFAM" id="SSF46689">
    <property type="entry name" value="Homeodomain-like"/>
    <property type="match status" value="1"/>
</dbReference>
<name>A0A5D4SP70_9BACI</name>
<feature type="domain" description="SIS" evidence="5">
    <location>
        <begin position="121"/>
        <end position="260"/>
    </location>
</feature>
<evidence type="ECO:0000256" key="3">
    <source>
        <dbReference type="ARBA" id="ARBA00023163"/>
    </source>
</evidence>
<dbReference type="InterPro" id="IPR001347">
    <property type="entry name" value="SIS_dom"/>
</dbReference>
<dbReference type="PANTHER" id="PTHR30514:SF21">
    <property type="entry name" value="RPIR-FAMILY TRANSCRIPTIONAL REGULATOR"/>
    <property type="match status" value="1"/>
</dbReference>
<evidence type="ECO:0000313" key="6">
    <source>
        <dbReference type="EMBL" id="TYS64144.1"/>
    </source>
</evidence>
<reference evidence="6 7" key="1">
    <citation type="submission" date="2019-08" db="EMBL/GenBank/DDBJ databases">
        <title>Bacillus genomes from the desert of Cuatro Cienegas, Coahuila.</title>
        <authorList>
            <person name="Olmedo-Alvarez G."/>
        </authorList>
    </citation>
    <scope>NUCLEOTIDE SEQUENCE [LARGE SCALE GENOMIC DNA]</scope>
    <source>
        <strain evidence="6 7">CH37_1T</strain>
    </source>
</reference>
<dbReference type="Proteomes" id="UP000323732">
    <property type="component" value="Unassembled WGS sequence"/>
</dbReference>
<gene>
    <name evidence="6" type="ORF">FZD47_11700</name>
</gene>
<dbReference type="Gene3D" id="1.10.10.10">
    <property type="entry name" value="Winged helix-like DNA-binding domain superfamily/Winged helix DNA-binding domain"/>
    <property type="match status" value="1"/>
</dbReference>
<dbReference type="RefSeq" id="WP_148949921.1">
    <property type="nucleotide sequence ID" value="NZ_VTES01000003.1"/>
</dbReference>
<protein>
    <submittedName>
        <fullName evidence="6">MurR/RpiR family transcriptional regulator</fullName>
    </submittedName>
</protein>
<dbReference type="InterPro" id="IPR000281">
    <property type="entry name" value="HTH_RpiR"/>
</dbReference>
<dbReference type="InterPro" id="IPR035472">
    <property type="entry name" value="RpiR-like_SIS"/>
</dbReference>
<dbReference type="InterPro" id="IPR036388">
    <property type="entry name" value="WH-like_DNA-bd_sf"/>
</dbReference>
<dbReference type="SUPFAM" id="SSF53697">
    <property type="entry name" value="SIS domain"/>
    <property type="match status" value="1"/>
</dbReference>
<keyword evidence="3" id="KW-0804">Transcription</keyword>